<accession>A0A2S2NXJ4</accession>
<gene>
    <name evidence="2" type="ORF">g.71901</name>
</gene>
<evidence type="ECO:0000256" key="1">
    <source>
        <dbReference type="SAM" id="MobiDB-lite"/>
    </source>
</evidence>
<protein>
    <submittedName>
        <fullName evidence="2">Uncharacterized protein</fullName>
    </submittedName>
</protein>
<proteinExistence type="predicted"/>
<reference evidence="2" key="1">
    <citation type="submission" date="2018-04" db="EMBL/GenBank/DDBJ databases">
        <title>Transcriptome of Schizaphis graminum biotype I.</title>
        <authorList>
            <person name="Scully E.D."/>
            <person name="Geib S.M."/>
            <person name="Palmer N.A."/>
            <person name="Koch K."/>
            <person name="Bradshaw J."/>
            <person name="Heng-Moss T."/>
            <person name="Sarath G."/>
        </authorList>
    </citation>
    <scope>NUCLEOTIDE SEQUENCE</scope>
</reference>
<dbReference type="EMBL" id="GGMR01009235">
    <property type="protein sequence ID" value="MBY21854.1"/>
    <property type="molecule type" value="Transcribed_RNA"/>
</dbReference>
<name>A0A2S2NXJ4_SCHGA</name>
<feature type="region of interest" description="Disordered" evidence="1">
    <location>
        <begin position="47"/>
        <end position="81"/>
    </location>
</feature>
<dbReference type="AlphaFoldDB" id="A0A2S2NXJ4"/>
<evidence type="ECO:0000313" key="2">
    <source>
        <dbReference type="EMBL" id="MBY21854.1"/>
    </source>
</evidence>
<sequence length="115" mass="12106">MYSPVGSATAETIMEEEIDMPSCNASRALGASALRCMTGIACTIATSPTTADKSENDEAAGFEQSYSGGGGGSSVSGADFEDVEDKVQRLFDNMPDYTNVTVSDRNSRKYAPLQT</sequence>
<organism evidence="2">
    <name type="scientific">Schizaphis graminum</name>
    <name type="common">Green bug aphid</name>
    <dbReference type="NCBI Taxonomy" id="13262"/>
    <lineage>
        <taxon>Eukaryota</taxon>
        <taxon>Metazoa</taxon>
        <taxon>Ecdysozoa</taxon>
        <taxon>Arthropoda</taxon>
        <taxon>Hexapoda</taxon>
        <taxon>Insecta</taxon>
        <taxon>Pterygota</taxon>
        <taxon>Neoptera</taxon>
        <taxon>Paraneoptera</taxon>
        <taxon>Hemiptera</taxon>
        <taxon>Sternorrhyncha</taxon>
        <taxon>Aphidomorpha</taxon>
        <taxon>Aphidoidea</taxon>
        <taxon>Aphididae</taxon>
        <taxon>Aphidini</taxon>
        <taxon>Schizaphis</taxon>
    </lineage>
</organism>